<feature type="domain" description="DUF2147" evidence="2">
    <location>
        <begin position="30"/>
        <end position="137"/>
    </location>
</feature>
<sequence>MKIHAWAVGIAIASTMASTLAQDKGDDFVGYWITAQGDGIVELKRCSLFKDAPPTALCGEIVWDREVENPNRSVALDCNRKVFQATKFNAGVWTEGWAFDTRTRKFHSIKLRLKDGNLHARAYVGSEVNGATEVFTRVDTVPRGCEQRAPDPTSVKGAGK</sequence>
<evidence type="ECO:0000256" key="1">
    <source>
        <dbReference type="SAM" id="SignalP"/>
    </source>
</evidence>
<evidence type="ECO:0000259" key="2">
    <source>
        <dbReference type="Pfam" id="PF09917"/>
    </source>
</evidence>
<accession>A0ABV7W8J9</accession>
<dbReference type="Pfam" id="PF09917">
    <property type="entry name" value="DUF2147"/>
    <property type="match status" value="1"/>
</dbReference>
<comment type="caution">
    <text evidence="3">The sequence shown here is derived from an EMBL/GenBank/DDBJ whole genome shotgun (WGS) entry which is preliminary data.</text>
</comment>
<keyword evidence="1" id="KW-0732">Signal</keyword>
<feature type="chain" id="PRO_5046712874" evidence="1">
    <location>
        <begin position="22"/>
        <end position="160"/>
    </location>
</feature>
<proteinExistence type="predicted"/>
<dbReference type="RefSeq" id="WP_382177037.1">
    <property type="nucleotide sequence ID" value="NZ_JBHRXX010000007.1"/>
</dbReference>
<dbReference type="Gene3D" id="2.40.128.520">
    <property type="match status" value="1"/>
</dbReference>
<reference evidence="4" key="1">
    <citation type="journal article" date="2019" name="Int. J. Syst. Evol. Microbiol.">
        <title>The Global Catalogue of Microorganisms (GCM) 10K type strain sequencing project: providing services to taxonomists for standard genome sequencing and annotation.</title>
        <authorList>
            <consortium name="The Broad Institute Genomics Platform"/>
            <consortium name="The Broad Institute Genome Sequencing Center for Infectious Disease"/>
            <person name="Wu L."/>
            <person name="Ma J."/>
        </authorList>
    </citation>
    <scope>NUCLEOTIDE SEQUENCE [LARGE SCALE GENOMIC DNA]</scope>
    <source>
        <strain evidence="4">KCTC 42501</strain>
    </source>
</reference>
<keyword evidence="4" id="KW-1185">Reference proteome</keyword>
<evidence type="ECO:0000313" key="3">
    <source>
        <dbReference type="EMBL" id="MFC3685583.1"/>
    </source>
</evidence>
<evidence type="ECO:0000313" key="4">
    <source>
        <dbReference type="Proteomes" id="UP001595729"/>
    </source>
</evidence>
<gene>
    <name evidence="3" type="ORF">ACFOPI_18420</name>
</gene>
<dbReference type="Proteomes" id="UP001595729">
    <property type="component" value="Unassembled WGS sequence"/>
</dbReference>
<organism evidence="3 4">
    <name type="scientific">Hydrogenophaga luteola</name>
    <dbReference type="NCBI Taxonomy" id="1591122"/>
    <lineage>
        <taxon>Bacteria</taxon>
        <taxon>Pseudomonadati</taxon>
        <taxon>Pseudomonadota</taxon>
        <taxon>Betaproteobacteria</taxon>
        <taxon>Burkholderiales</taxon>
        <taxon>Comamonadaceae</taxon>
        <taxon>Hydrogenophaga</taxon>
    </lineage>
</organism>
<protein>
    <submittedName>
        <fullName evidence="3">DUF2147 domain-containing protein</fullName>
    </submittedName>
</protein>
<feature type="signal peptide" evidence="1">
    <location>
        <begin position="1"/>
        <end position="21"/>
    </location>
</feature>
<name>A0ABV7W8J9_9BURK</name>
<dbReference type="EMBL" id="JBHRXX010000007">
    <property type="protein sequence ID" value="MFC3685583.1"/>
    <property type="molecule type" value="Genomic_DNA"/>
</dbReference>
<dbReference type="InterPro" id="IPR019223">
    <property type="entry name" value="DUF2147"/>
</dbReference>